<dbReference type="PROSITE" id="PS50850">
    <property type="entry name" value="MFS"/>
    <property type="match status" value="1"/>
</dbReference>
<dbReference type="InterPro" id="IPR036259">
    <property type="entry name" value="MFS_trans_sf"/>
</dbReference>
<evidence type="ECO:0000256" key="5">
    <source>
        <dbReference type="ARBA" id="ARBA00023136"/>
    </source>
</evidence>
<dbReference type="InterPro" id="IPR011701">
    <property type="entry name" value="MFS"/>
</dbReference>
<evidence type="ECO:0000259" key="7">
    <source>
        <dbReference type="PROSITE" id="PS50850"/>
    </source>
</evidence>
<dbReference type="GO" id="GO:0022857">
    <property type="term" value="F:transmembrane transporter activity"/>
    <property type="evidence" value="ECO:0007669"/>
    <property type="project" value="InterPro"/>
</dbReference>
<feature type="transmembrane region" description="Helical" evidence="6">
    <location>
        <begin position="442"/>
        <end position="462"/>
    </location>
</feature>
<sequence>MSPPNEVDSVASNGNDEKTIQAALHGEEVYHDLDEAALALSPDEEARLLRRIDISIVPYVSLLYLLSFLDRVNIGQAKLAGLVTELHLTSNEYSIALTIFFVSYVAFELPSNLALKALKPHRWIALIMFLWSIAQITMGLVHNKQGLYATRWFLGMFEAGLFPGINYLMTTWYTRKEQSMRISIFFAGATLAGAFGGILAFGIRHMAGKGGKGGWAWIFILEGLLTFVCCIPAYWLVQDFPHESKLLSDQERAKWLHRLTISQGVTNAPLPFSMKQVWRGVLDWKTYVYAMLYLSIATPFYSLSLFTPTIIAALGFTNAAANLLSAAPYALGFITTLLSAYFSDRFAKRGPFIVGWMLVVIAGYGILISDVSAAVKYFAIFLTVAGVSPCIALAITWIGNNSGPMYTRATVMGIFFSFGNSAGIISSWSYPASTSPRFVEGHAIAIAFAGLAVVLASFLIWYNRTENARRDRLYGVPAEDGSDCSPMRASDKNLLSRWGLEGRSRVEVISLGDRHPAFRQVLPFRPISVS</sequence>
<name>A0A164UCR6_9AGAM</name>
<dbReference type="PANTHER" id="PTHR43791">
    <property type="entry name" value="PERMEASE-RELATED"/>
    <property type="match status" value="1"/>
</dbReference>
<dbReference type="PANTHER" id="PTHR43791:SF19">
    <property type="entry name" value="TRANSPORTER, PUTATIVE (AFU_ORTHOLOGUE AFUA_1G01812)-RELATED"/>
    <property type="match status" value="1"/>
</dbReference>
<keyword evidence="4 6" id="KW-1133">Transmembrane helix</keyword>
<feature type="transmembrane region" description="Helical" evidence="6">
    <location>
        <begin position="353"/>
        <end position="371"/>
    </location>
</feature>
<evidence type="ECO:0000256" key="3">
    <source>
        <dbReference type="ARBA" id="ARBA00022692"/>
    </source>
</evidence>
<feature type="transmembrane region" description="Helical" evidence="6">
    <location>
        <begin position="320"/>
        <end position="341"/>
    </location>
</feature>
<proteinExistence type="predicted"/>
<feature type="transmembrane region" description="Helical" evidence="6">
    <location>
        <begin position="410"/>
        <end position="430"/>
    </location>
</feature>
<accession>A0A164UCR6</accession>
<gene>
    <name evidence="8" type="ORF">SISNIDRAFT_486044</name>
</gene>
<dbReference type="GO" id="GO:0016020">
    <property type="term" value="C:membrane"/>
    <property type="evidence" value="ECO:0007669"/>
    <property type="project" value="UniProtKB-SubCell"/>
</dbReference>
<dbReference type="InterPro" id="IPR020846">
    <property type="entry name" value="MFS_dom"/>
</dbReference>
<evidence type="ECO:0000256" key="2">
    <source>
        <dbReference type="ARBA" id="ARBA00022448"/>
    </source>
</evidence>
<feature type="transmembrane region" description="Helical" evidence="6">
    <location>
        <begin position="182"/>
        <end position="203"/>
    </location>
</feature>
<dbReference type="Pfam" id="PF07690">
    <property type="entry name" value="MFS_1"/>
    <property type="match status" value="1"/>
</dbReference>
<feature type="transmembrane region" description="Helical" evidence="6">
    <location>
        <begin position="287"/>
        <end position="314"/>
    </location>
</feature>
<protein>
    <submittedName>
        <fullName evidence="8">Putative MFS nicotinic acid transporter Tna1</fullName>
    </submittedName>
</protein>
<evidence type="ECO:0000256" key="4">
    <source>
        <dbReference type="ARBA" id="ARBA00022989"/>
    </source>
</evidence>
<dbReference type="SUPFAM" id="SSF103473">
    <property type="entry name" value="MFS general substrate transporter"/>
    <property type="match status" value="1"/>
</dbReference>
<evidence type="ECO:0000256" key="6">
    <source>
        <dbReference type="SAM" id="Phobius"/>
    </source>
</evidence>
<keyword evidence="2" id="KW-0813">Transport</keyword>
<keyword evidence="9" id="KW-1185">Reference proteome</keyword>
<organism evidence="8 9">
    <name type="scientific">Sistotremastrum niveocremeum HHB9708</name>
    <dbReference type="NCBI Taxonomy" id="1314777"/>
    <lineage>
        <taxon>Eukaryota</taxon>
        <taxon>Fungi</taxon>
        <taxon>Dikarya</taxon>
        <taxon>Basidiomycota</taxon>
        <taxon>Agaricomycotina</taxon>
        <taxon>Agaricomycetes</taxon>
        <taxon>Sistotremastrales</taxon>
        <taxon>Sistotremastraceae</taxon>
        <taxon>Sertulicium</taxon>
        <taxon>Sertulicium niveocremeum</taxon>
    </lineage>
</organism>
<dbReference type="AlphaFoldDB" id="A0A164UCR6"/>
<dbReference type="EMBL" id="KV419408">
    <property type="protein sequence ID" value="KZS93115.1"/>
    <property type="molecule type" value="Genomic_DNA"/>
</dbReference>
<keyword evidence="5 6" id="KW-0472">Membrane</keyword>
<dbReference type="OrthoDB" id="2962993at2759"/>
<feature type="transmembrane region" description="Helical" evidence="6">
    <location>
        <begin position="152"/>
        <end position="170"/>
    </location>
</feature>
<evidence type="ECO:0000256" key="1">
    <source>
        <dbReference type="ARBA" id="ARBA00004141"/>
    </source>
</evidence>
<dbReference type="FunFam" id="1.20.1250.20:FF:000013">
    <property type="entry name" value="MFS general substrate transporter"/>
    <property type="match status" value="1"/>
</dbReference>
<comment type="subcellular location">
    <subcellularLocation>
        <location evidence="1">Membrane</location>
        <topology evidence="1">Multi-pass membrane protein</topology>
    </subcellularLocation>
</comment>
<reference evidence="8 9" key="1">
    <citation type="journal article" date="2016" name="Mol. Biol. Evol.">
        <title>Comparative Genomics of Early-Diverging Mushroom-Forming Fungi Provides Insights into the Origins of Lignocellulose Decay Capabilities.</title>
        <authorList>
            <person name="Nagy L.G."/>
            <person name="Riley R."/>
            <person name="Tritt A."/>
            <person name="Adam C."/>
            <person name="Daum C."/>
            <person name="Floudas D."/>
            <person name="Sun H."/>
            <person name="Yadav J.S."/>
            <person name="Pangilinan J."/>
            <person name="Larsson K.H."/>
            <person name="Matsuura K."/>
            <person name="Barry K."/>
            <person name="Labutti K."/>
            <person name="Kuo R."/>
            <person name="Ohm R.A."/>
            <person name="Bhattacharya S.S."/>
            <person name="Shirouzu T."/>
            <person name="Yoshinaga Y."/>
            <person name="Martin F.M."/>
            <person name="Grigoriev I.V."/>
            <person name="Hibbett D.S."/>
        </authorList>
    </citation>
    <scope>NUCLEOTIDE SEQUENCE [LARGE SCALE GENOMIC DNA]</scope>
    <source>
        <strain evidence="8 9">HHB9708</strain>
    </source>
</reference>
<dbReference type="Gene3D" id="1.20.1250.20">
    <property type="entry name" value="MFS general substrate transporter like domains"/>
    <property type="match status" value="2"/>
</dbReference>
<feature type="transmembrane region" description="Helical" evidence="6">
    <location>
        <begin position="377"/>
        <end position="398"/>
    </location>
</feature>
<feature type="transmembrane region" description="Helical" evidence="6">
    <location>
        <begin position="94"/>
        <end position="111"/>
    </location>
</feature>
<keyword evidence="3 6" id="KW-0812">Transmembrane</keyword>
<feature type="domain" description="Major facilitator superfamily (MFS) profile" evidence="7">
    <location>
        <begin position="56"/>
        <end position="468"/>
    </location>
</feature>
<dbReference type="FunFam" id="1.20.1250.20:FF:000034">
    <property type="entry name" value="MFS general substrate transporter"/>
    <property type="match status" value="1"/>
</dbReference>
<evidence type="ECO:0000313" key="9">
    <source>
        <dbReference type="Proteomes" id="UP000076722"/>
    </source>
</evidence>
<feature type="transmembrane region" description="Helical" evidence="6">
    <location>
        <begin position="215"/>
        <end position="237"/>
    </location>
</feature>
<evidence type="ECO:0000313" key="8">
    <source>
        <dbReference type="EMBL" id="KZS93115.1"/>
    </source>
</evidence>
<dbReference type="STRING" id="1314777.A0A164UCR6"/>
<dbReference type="Proteomes" id="UP000076722">
    <property type="component" value="Unassembled WGS sequence"/>
</dbReference>
<feature type="transmembrane region" description="Helical" evidence="6">
    <location>
        <begin position="123"/>
        <end position="140"/>
    </location>
</feature>